<organism evidence="1">
    <name type="scientific">Caldithrix abyssi</name>
    <dbReference type="NCBI Taxonomy" id="187145"/>
    <lineage>
        <taxon>Bacteria</taxon>
        <taxon>Pseudomonadati</taxon>
        <taxon>Calditrichota</taxon>
        <taxon>Calditrichia</taxon>
        <taxon>Calditrichales</taxon>
        <taxon>Calditrichaceae</taxon>
        <taxon>Caldithrix</taxon>
    </lineage>
</organism>
<evidence type="ECO:0000313" key="1">
    <source>
        <dbReference type="EMBL" id="HHM01524.1"/>
    </source>
</evidence>
<feature type="non-terminal residue" evidence="1">
    <location>
        <position position="1"/>
    </location>
</feature>
<dbReference type="PANTHER" id="PTHR33221:SF15">
    <property type="entry name" value="HTH-TYPE TRANSCRIPTIONAL REGULATOR YWGB-RELATED"/>
    <property type="match status" value="1"/>
</dbReference>
<sequence>GISFHFLTKILQVLTNAGMIKSMKGAKGGVGLNQPASSISLYDVIRELDGETLFEECVLGLPGCADDNPCSMHKIWRVTKAELKKELEEENFGSLAQQITEDEIRLYDV</sequence>
<dbReference type="EMBL" id="DRLI01000036">
    <property type="protein sequence ID" value="HHM01524.1"/>
    <property type="molecule type" value="Genomic_DNA"/>
</dbReference>
<dbReference type="InterPro" id="IPR036388">
    <property type="entry name" value="WH-like_DNA-bd_sf"/>
</dbReference>
<dbReference type="InterPro" id="IPR036390">
    <property type="entry name" value="WH_DNA-bd_sf"/>
</dbReference>
<comment type="caution">
    <text evidence="1">The sequence shown here is derived from an EMBL/GenBank/DDBJ whole genome shotgun (WGS) entry which is preliminary data.</text>
</comment>
<dbReference type="AlphaFoldDB" id="A0A7V5VEK2"/>
<dbReference type="PROSITE" id="PS51197">
    <property type="entry name" value="HTH_RRF2_2"/>
    <property type="match status" value="1"/>
</dbReference>
<dbReference type="PANTHER" id="PTHR33221">
    <property type="entry name" value="WINGED HELIX-TURN-HELIX TRANSCRIPTIONAL REGULATOR, RRF2 FAMILY"/>
    <property type="match status" value="1"/>
</dbReference>
<dbReference type="Pfam" id="PF02082">
    <property type="entry name" value="Rrf2"/>
    <property type="match status" value="1"/>
</dbReference>
<dbReference type="Gene3D" id="1.10.10.10">
    <property type="entry name" value="Winged helix-like DNA-binding domain superfamily/Winged helix DNA-binding domain"/>
    <property type="match status" value="1"/>
</dbReference>
<reference evidence="1" key="1">
    <citation type="journal article" date="2020" name="mSystems">
        <title>Genome- and Community-Level Interaction Insights into Carbon Utilization and Element Cycling Functions of Hydrothermarchaeota in Hydrothermal Sediment.</title>
        <authorList>
            <person name="Zhou Z."/>
            <person name="Liu Y."/>
            <person name="Xu W."/>
            <person name="Pan J."/>
            <person name="Luo Z.H."/>
            <person name="Li M."/>
        </authorList>
    </citation>
    <scope>NUCLEOTIDE SEQUENCE [LARGE SCALE GENOMIC DNA]</scope>
    <source>
        <strain evidence="1">HyVt-460</strain>
    </source>
</reference>
<protein>
    <submittedName>
        <fullName evidence="1">Rrf2 family transcriptional regulator</fullName>
    </submittedName>
</protein>
<dbReference type="Proteomes" id="UP000885771">
    <property type="component" value="Unassembled WGS sequence"/>
</dbReference>
<gene>
    <name evidence="1" type="ORF">ENJ15_00815</name>
</gene>
<dbReference type="GO" id="GO:0003700">
    <property type="term" value="F:DNA-binding transcription factor activity"/>
    <property type="evidence" value="ECO:0007669"/>
    <property type="project" value="TreeGrafter"/>
</dbReference>
<dbReference type="InterPro" id="IPR000944">
    <property type="entry name" value="Tscrpt_reg_Rrf2"/>
</dbReference>
<accession>A0A7V5VEK2</accession>
<dbReference type="GO" id="GO:0005829">
    <property type="term" value="C:cytosol"/>
    <property type="evidence" value="ECO:0007669"/>
    <property type="project" value="TreeGrafter"/>
</dbReference>
<proteinExistence type="predicted"/>
<dbReference type="SUPFAM" id="SSF46785">
    <property type="entry name" value="Winged helix' DNA-binding domain"/>
    <property type="match status" value="1"/>
</dbReference>
<name>A0A7V5VEK2_CALAY</name>